<organism evidence="2 3">
    <name type="scientific">Pusillimonas minor</name>
    <dbReference type="NCBI Taxonomy" id="2697024"/>
    <lineage>
        <taxon>Bacteria</taxon>
        <taxon>Pseudomonadati</taxon>
        <taxon>Pseudomonadota</taxon>
        <taxon>Betaproteobacteria</taxon>
        <taxon>Burkholderiales</taxon>
        <taxon>Alcaligenaceae</taxon>
        <taxon>Pusillimonas</taxon>
    </lineage>
</organism>
<dbReference type="PANTHER" id="PTHR21600">
    <property type="entry name" value="MITOCHONDRIAL RNA PSEUDOURIDINE SYNTHASE"/>
    <property type="match status" value="1"/>
</dbReference>
<reference evidence="2 3" key="1">
    <citation type="submission" date="2020-08" db="EMBL/GenBank/DDBJ databases">
        <title>Paraeoetvoesia sp. YC-7-48 draft genome sequence.</title>
        <authorList>
            <person name="Yao L."/>
        </authorList>
    </citation>
    <scope>NUCLEOTIDE SEQUENCE [LARGE SCALE GENOMIC DNA]</scope>
    <source>
        <strain evidence="3">YC-7-48</strain>
    </source>
</reference>
<accession>A0A842HQR0</accession>
<dbReference type="EMBL" id="JACJUU010000011">
    <property type="protein sequence ID" value="MBC2770657.1"/>
    <property type="molecule type" value="Genomic_DNA"/>
</dbReference>
<dbReference type="InterPro" id="IPR050188">
    <property type="entry name" value="RluA_PseudoU_synthase"/>
</dbReference>
<dbReference type="Pfam" id="PF00849">
    <property type="entry name" value="PseudoU_synth_2"/>
    <property type="match status" value="1"/>
</dbReference>
<dbReference type="GO" id="GO:0000455">
    <property type="term" value="P:enzyme-directed rRNA pseudouridine synthesis"/>
    <property type="evidence" value="ECO:0007669"/>
    <property type="project" value="TreeGrafter"/>
</dbReference>
<dbReference type="PANTHER" id="PTHR21600:SF84">
    <property type="entry name" value="PSEUDOURIDINE SYNTHASE RSUA_RLUA-LIKE DOMAIN-CONTAINING PROTEIN"/>
    <property type="match status" value="1"/>
</dbReference>
<dbReference type="GO" id="GO:0140098">
    <property type="term" value="F:catalytic activity, acting on RNA"/>
    <property type="evidence" value="ECO:0007669"/>
    <property type="project" value="UniProtKB-ARBA"/>
</dbReference>
<dbReference type="InterPro" id="IPR006145">
    <property type="entry name" value="PsdUridine_synth_RsuA/RluA"/>
</dbReference>
<dbReference type="Gene3D" id="3.30.2350.10">
    <property type="entry name" value="Pseudouridine synthase"/>
    <property type="match status" value="1"/>
</dbReference>
<keyword evidence="3" id="KW-1185">Reference proteome</keyword>
<gene>
    <name evidence="2" type="ORF">GTU67_12140</name>
</gene>
<evidence type="ECO:0000313" key="3">
    <source>
        <dbReference type="Proteomes" id="UP000545386"/>
    </source>
</evidence>
<dbReference type="SUPFAM" id="SSF55120">
    <property type="entry name" value="Pseudouridine synthase"/>
    <property type="match status" value="1"/>
</dbReference>
<comment type="caution">
    <text evidence="2">The sequence shown here is derived from an EMBL/GenBank/DDBJ whole genome shotgun (WGS) entry which is preliminary data.</text>
</comment>
<dbReference type="Proteomes" id="UP000545386">
    <property type="component" value="Unassembled WGS sequence"/>
</dbReference>
<dbReference type="GO" id="GO:0009982">
    <property type="term" value="F:pseudouridine synthase activity"/>
    <property type="evidence" value="ECO:0007669"/>
    <property type="project" value="InterPro"/>
</dbReference>
<protein>
    <submittedName>
        <fullName evidence="2">Pseudouridine synthase</fullName>
    </submittedName>
</protein>
<proteinExistence type="predicted"/>
<dbReference type="GO" id="GO:0003723">
    <property type="term" value="F:RNA binding"/>
    <property type="evidence" value="ECO:0007669"/>
    <property type="project" value="InterPro"/>
</dbReference>
<feature type="domain" description="Pseudouridine synthase RsuA/RluA-like" evidence="1">
    <location>
        <begin position="108"/>
        <end position="255"/>
    </location>
</feature>
<sequence length="312" mass="35250">MSLNRSGSRSVVSAVAPLPVRDGIAPSRVHLPNGNWATVYDFLVQRFRFTAPSVIYERLVRGEIVNAEGVPITPQTPYAPHQWLWYYREVPDEPEVPFEIDILYRDAQLLVIDKPHFLASIPGGRYLKETALTRLRESLSLPDLSPIHRLDRETAGVMMFTVEPSCRGAYQSLFQSRDVAKVYEAVAPLNPALTFPLRRETRLDAKATHFTMQEVDGQPNSSTLVELIRPAGTHGLYRLTPHTGRKHQLRVHMSSLGIPICNDLFYPELQPSSMFDDFSRPLQLLARQVSFCDPYTGKTRTFTSSRVLAMAS</sequence>
<dbReference type="InterPro" id="IPR020103">
    <property type="entry name" value="PsdUridine_synth_cat_dom_sf"/>
</dbReference>
<name>A0A842HQR0_9BURK</name>
<dbReference type="RefSeq" id="WP_185780336.1">
    <property type="nucleotide sequence ID" value="NZ_JACJUU010000011.1"/>
</dbReference>
<dbReference type="AlphaFoldDB" id="A0A842HQR0"/>
<evidence type="ECO:0000259" key="1">
    <source>
        <dbReference type="Pfam" id="PF00849"/>
    </source>
</evidence>
<evidence type="ECO:0000313" key="2">
    <source>
        <dbReference type="EMBL" id="MBC2770657.1"/>
    </source>
</evidence>